<accession>Q4FND2</accession>
<evidence type="ECO:0000256" key="9">
    <source>
        <dbReference type="ARBA" id="ARBA00022723"/>
    </source>
</evidence>
<name>Q4FND2_PELUB</name>
<evidence type="ECO:0000256" key="14">
    <source>
        <dbReference type="ARBA" id="ARBA00030048"/>
    </source>
</evidence>
<organism evidence="24 25">
    <name type="scientific">Pelagibacter ubique (strain HTCC1062)</name>
    <dbReference type="NCBI Taxonomy" id="335992"/>
    <lineage>
        <taxon>Bacteria</taxon>
        <taxon>Pseudomonadati</taxon>
        <taxon>Pseudomonadota</taxon>
        <taxon>Alphaproteobacteria</taxon>
        <taxon>Candidatus Pelagibacterales</taxon>
        <taxon>Candidatus Pelagibacteraceae</taxon>
        <taxon>Candidatus Pelagibacter</taxon>
    </lineage>
</organism>
<dbReference type="SUPFAM" id="SSF53623">
    <property type="entry name" value="MurD-like peptide ligases, catalytic domain"/>
    <property type="match status" value="1"/>
</dbReference>
<comment type="pathway">
    <text evidence="2">Cofactor biosynthesis; tetrahydrofolate biosynthesis; 7,8-dihydrofolate from 2-amino-4-hydroxy-6-hydroxymethyl-7,8-dihydropteridine diphosphate and 4-aminobenzoate: step 2/2.</text>
</comment>
<dbReference type="GO" id="GO:0005524">
    <property type="term" value="F:ATP binding"/>
    <property type="evidence" value="ECO:0007669"/>
    <property type="project" value="UniProtKB-KW"/>
</dbReference>
<dbReference type="InterPro" id="IPR001645">
    <property type="entry name" value="Folylpolyglutamate_synth"/>
</dbReference>
<dbReference type="GO" id="GO:0046656">
    <property type="term" value="P:folic acid biosynthetic process"/>
    <property type="evidence" value="ECO:0007669"/>
    <property type="project" value="UniProtKB-KW"/>
</dbReference>
<evidence type="ECO:0000256" key="20">
    <source>
        <dbReference type="ARBA" id="ARBA00049161"/>
    </source>
</evidence>
<protein>
    <recommendedName>
        <fullName evidence="7">Dihydrofolate synthase/folylpolyglutamate synthase</fullName>
        <ecNumber evidence="5">6.3.2.12</ecNumber>
        <ecNumber evidence="6">6.3.2.17</ecNumber>
    </recommendedName>
    <alternativeName>
        <fullName evidence="16">Folylpoly-gamma-glutamate synthetase-dihydrofolate synthetase</fullName>
    </alternativeName>
    <alternativeName>
        <fullName evidence="14">Folylpolyglutamate synthetase</fullName>
    </alternativeName>
    <alternativeName>
        <fullName evidence="15">Tetrahydrofolylpolyglutamate synthase</fullName>
    </alternativeName>
</protein>
<evidence type="ECO:0000256" key="15">
    <source>
        <dbReference type="ARBA" id="ARBA00030592"/>
    </source>
</evidence>
<dbReference type="NCBIfam" id="TIGR01499">
    <property type="entry name" value="folC"/>
    <property type="match status" value="1"/>
</dbReference>
<dbReference type="Pfam" id="PF08245">
    <property type="entry name" value="Mur_ligase_M"/>
    <property type="match status" value="1"/>
</dbReference>
<dbReference type="Gene3D" id="3.40.1190.10">
    <property type="entry name" value="Mur-like, catalytic domain"/>
    <property type="match status" value="1"/>
</dbReference>
<dbReference type="EMBL" id="CP000084">
    <property type="protein sequence ID" value="AAZ21307.1"/>
    <property type="molecule type" value="Genomic_DNA"/>
</dbReference>
<evidence type="ECO:0000256" key="4">
    <source>
        <dbReference type="ARBA" id="ARBA00008276"/>
    </source>
</evidence>
<dbReference type="GO" id="GO:0046654">
    <property type="term" value="P:tetrahydrofolate biosynthetic process"/>
    <property type="evidence" value="ECO:0007669"/>
    <property type="project" value="UniProtKB-UniPathway"/>
</dbReference>
<dbReference type="Gene3D" id="3.90.190.20">
    <property type="entry name" value="Mur ligase, C-terminal domain"/>
    <property type="match status" value="1"/>
</dbReference>
<evidence type="ECO:0000256" key="17">
    <source>
        <dbReference type="ARBA" id="ARBA00047493"/>
    </source>
</evidence>
<dbReference type="UniPathway" id="UPA00077">
    <property type="reaction ID" value="UER00157"/>
</dbReference>
<evidence type="ECO:0000256" key="1">
    <source>
        <dbReference type="ARBA" id="ARBA00002714"/>
    </source>
</evidence>
<dbReference type="GeneID" id="66294987"/>
<dbReference type="InterPro" id="IPR036615">
    <property type="entry name" value="Mur_ligase_C_dom_sf"/>
</dbReference>
<evidence type="ECO:0000256" key="12">
    <source>
        <dbReference type="ARBA" id="ARBA00022842"/>
    </source>
</evidence>
<dbReference type="InterPro" id="IPR036565">
    <property type="entry name" value="Mur-like_cat_sf"/>
</dbReference>
<dbReference type="GO" id="GO:0046872">
    <property type="term" value="F:metal ion binding"/>
    <property type="evidence" value="ECO:0007669"/>
    <property type="project" value="UniProtKB-KW"/>
</dbReference>
<dbReference type="HOGENOM" id="CLU_015869_1_2_5"/>
<proteinExistence type="inferred from homology"/>
<evidence type="ECO:0000256" key="3">
    <source>
        <dbReference type="ARBA" id="ARBA00005150"/>
    </source>
</evidence>
<keyword evidence="8 21" id="KW-0436">Ligase</keyword>
<evidence type="ECO:0000256" key="7">
    <source>
        <dbReference type="ARBA" id="ARBA00019357"/>
    </source>
</evidence>
<dbReference type="STRING" id="335992.SAR11_0485"/>
<comment type="catalytic activity">
    <reaction evidence="20">
        <text>7,8-dihydropteroate + L-glutamate + ATP = 7,8-dihydrofolate + ADP + phosphate + H(+)</text>
        <dbReference type="Rhea" id="RHEA:23584"/>
        <dbReference type="ChEBI" id="CHEBI:15378"/>
        <dbReference type="ChEBI" id="CHEBI:17839"/>
        <dbReference type="ChEBI" id="CHEBI:29985"/>
        <dbReference type="ChEBI" id="CHEBI:30616"/>
        <dbReference type="ChEBI" id="CHEBI:43474"/>
        <dbReference type="ChEBI" id="CHEBI:57451"/>
        <dbReference type="ChEBI" id="CHEBI:456216"/>
        <dbReference type="EC" id="6.3.2.12"/>
    </reaction>
</comment>
<keyword evidence="9" id="KW-0479">Metal-binding</keyword>
<evidence type="ECO:0000256" key="16">
    <source>
        <dbReference type="ARBA" id="ARBA00032510"/>
    </source>
</evidence>
<dbReference type="GO" id="GO:0008841">
    <property type="term" value="F:dihydrofolate synthase activity"/>
    <property type="evidence" value="ECO:0007669"/>
    <property type="project" value="UniProtKB-EC"/>
</dbReference>
<comment type="similarity">
    <text evidence="4 21">Belongs to the folylpolyglutamate synthase family.</text>
</comment>
<dbReference type="AlphaFoldDB" id="Q4FND2"/>
<reference evidence="24 25" key="1">
    <citation type="journal article" date="2005" name="Science">
        <title>Genome streamlining in a cosmopolitan oceanic bacterium.</title>
        <authorList>
            <person name="Giovannoni S.J."/>
            <person name="Tripp H.J."/>
            <person name="Givan S."/>
            <person name="Podar M."/>
            <person name="Vergin K.L."/>
            <person name="Baptista D."/>
            <person name="Bibbs L."/>
            <person name="Eads J."/>
            <person name="Richardson T.H."/>
            <person name="Noordewier M."/>
            <person name="Rappe M.S."/>
            <person name="Short J.M."/>
            <person name="Carrington J.C."/>
            <person name="Mathur E.J."/>
        </authorList>
    </citation>
    <scope>NUCLEOTIDE SEQUENCE [LARGE SCALE GENOMIC DNA]</scope>
    <source>
        <strain evidence="24 25">HTCC1062</strain>
    </source>
</reference>
<comment type="catalytic activity">
    <reaction evidence="19">
        <text>(6R)-5,10-methylenetetrahydrofolyl-(gamma-L-Glu)(n) + L-glutamate + ATP = (6R)-5,10-methylenetetrahydrofolyl-(gamma-L-Glu)(n+1) + ADP + phosphate + H(+)</text>
        <dbReference type="Rhea" id="RHEA:51912"/>
        <dbReference type="Rhea" id="RHEA-COMP:13257"/>
        <dbReference type="Rhea" id="RHEA-COMP:13258"/>
        <dbReference type="ChEBI" id="CHEBI:15378"/>
        <dbReference type="ChEBI" id="CHEBI:29985"/>
        <dbReference type="ChEBI" id="CHEBI:30616"/>
        <dbReference type="ChEBI" id="CHEBI:43474"/>
        <dbReference type="ChEBI" id="CHEBI:136572"/>
        <dbReference type="ChEBI" id="CHEBI:456216"/>
        <dbReference type="EC" id="6.3.2.17"/>
    </reaction>
</comment>
<keyword evidence="12" id="KW-0460">Magnesium</keyword>
<evidence type="ECO:0000256" key="10">
    <source>
        <dbReference type="ARBA" id="ARBA00022741"/>
    </source>
</evidence>
<evidence type="ECO:0000256" key="18">
    <source>
        <dbReference type="ARBA" id="ARBA00047808"/>
    </source>
</evidence>
<keyword evidence="10 21" id="KW-0547">Nucleotide-binding</keyword>
<dbReference type="InterPro" id="IPR013221">
    <property type="entry name" value="Mur_ligase_cen"/>
</dbReference>
<dbReference type="Pfam" id="PF02875">
    <property type="entry name" value="Mur_ligase_C"/>
    <property type="match status" value="1"/>
</dbReference>
<gene>
    <name evidence="24" type="primary">folC</name>
    <name evidence="24" type="ordered locus">SAR11_0485</name>
</gene>
<dbReference type="GO" id="GO:0005737">
    <property type="term" value="C:cytoplasm"/>
    <property type="evidence" value="ECO:0007669"/>
    <property type="project" value="TreeGrafter"/>
</dbReference>
<dbReference type="InterPro" id="IPR004101">
    <property type="entry name" value="Mur_ligase_C"/>
</dbReference>
<feature type="domain" description="Mur ligase central" evidence="23">
    <location>
        <begin position="45"/>
        <end position="264"/>
    </location>
</feature>
<keyword evidence="25" id="KW-1185">Reference proteome</keyword>
<evidence type="ECO:0000256" key="19">
    <source>
        <dbReference type="ARBA" id="ARBA00049035"/>
    </source>
</evidence>
<evidence type="ECO:0000256" key="8">
    <source>
        <dbReference type="ARBA" id="ARBA00022598"/>
    </source>
</evidence>
<evidence type="ECO:0000259" key="23">
    <source>
        <dbReference type="Pfam" id="PF08245"/>
    </source>
</evidence>
<dbReference type="PANTHER" id="PTHR11136">
    <property type="entry name" value="FOLYLPOLYGLUTAMATE SYNTHASE-RELATED"/>
    <property type="match status" value="1"/>
</dbReference>
<dbReference type="GO" id="GO:0004326">
    <property type="term" value="F:tetrahydrofolylpolyglutamate synthase activity"/>
    <property type="evidence" value="ECO:0007669"/>
    <property type="project" value="UniProtKB-EC"/>
</dbReference>
<keyword evidence="11 21" id="KW-0067">ATP-binding</keyword>
<sequence>MKLQKIVERLQKLHPKEIDLSLDRTKNLLEKLGNPQDQINCISIVGTNGKFSTIQALYAILKEADYKCNIYTSPHIQKINERFVFNNKPLTDDELANLFSEVEEANNQTQITFFEILTVAYFHYAKKYPENINLIESGLFHRFDATNILKKNLASIVTAIGLDHLDWLPKEEQTVEKIIFEKTSTLLNSKIVVAKQSSNEISKSIENTIKDNTSKKIIFNKNYNFTLKENDFFYFEDEFGALKLPKPNLPGEFQLENVSTAIATVRQLTDYKITDEHIKSGITKIESIARLQELKSGKLKDLTSNNLLFVDGSHNPLGAKVLNEYLQSLNCNKHIILGMMANKDHNEYMSYFKDIKSLTTIDIPNQPNAIKGSELKEKIKNFENINYKNSIEEAISSIDLQENDIILITGSLYLAGEVLNLN</sequence>
<dbReference type="EC" id="6.3.2.12" evidence="5"/>
<dbReference type="PIRSF" id="PIRSF001563">
    <property type="entry name" value="Folylpolyglu_synth"/>
    <property type="match status" value="1"/>
</dbReference>
<dbReference type="KEGG" id="pub:SAR11_0485"/>
<dbReference type="SUPFAM" id="SSF53244">
    <property type="entry name" value="MurD-like peptide ligases, peptide-binding domain"/>
    <property type="match status" value="1"/>
</dbReference>
<evidence type="ECO:0000256" key="21">
    <source>
        <dbReference type="PIRNR" id="PIRNR001563"/>
    </source>
</evidence>
<comment type="pathway">
    <text evidence="3">Cofactor biosynthesis; tetrahydrofolylpolyglutamate biosynthesis.</text>
</comment>
<dbReference type="PANTHER" id="PTHR11136:SF0">
    <property type="entry name" value="DIHYDROFOLATE SYNTHETASE-RELATED"/>
    <property type="match status" value="1"/>
</dbReference>
<evidence type="ECO:0000256" key="5">
    <source>
        <dbReference type="ARBA" id="ARBA00013023"/>
    </source>
</evidence>
<comment type="catalytic activity">
    <reaction evidence="18">
        <text>10-formyltetrahydrofolyl-(gamma-L-Glu)(n) + L-glutamate + ATP = 10-formyltetrahydrofolyl-(gamma-L-Glu)(n+1) + ADP + phosphate + H(+)</text>
        <dbReference type="Rhea" id="RHEA:51904"/>
        <dbReference type="Rhea" id="RHEA-COMP:13088"/>
        <dbReference type="Rhea" id="RHEA-COMP:14300"/>
        <dbReference type="ChEBI" id="CHEBI:15378"/>
        <dbReference type="ChEBI" id="CHEBI:29985"/>
        <dbReference type="ChEBI" id="CHEBI:30616"/>
        <dbReference type="ChEBI" id="CHEBI:43474"/>
        <dbReference type="ChEBI" id="CHEBI:134413"/>
        <dbReference type="ChEBI" id="CHEBI:456216"/>
        <dbReference type="EC" id="6.3.2.17"/>
    </reaction>
</comment>
<dbReference type="RefSeq" id="WP_011281745.1">
    <property type="nucleotide sequence ID" value="NC_007205.1"/>
</dbReference>
<comment type="function">
    <text evidence="1">Functions in two distinct reactions of the de novo folate biosynthetic pathway. Catalyzes the addition of a glutamate residue to dihydropteroate (7,8-dihydropteroate or H2Pte) to form dihydrofolate (7,8-dihydrofolate monoglutamate or H2Pte-Glu). Also catalyzes successive additions of L-glutamate to tetrahydrofolate or 10-formyltetrahydrofolate or 5,10-methylenetetrahydrofolate, leading to folylpolyglutamate derivatives.</text>
</comment>
<keyword evidence="13" id="KW-0289">Folate biosynthesis</keyword>
<comment type="catalytic activity">
    <reaction evidence="17">
        <text>(6S)-5,6,7,8-tetrahydrofolyl-(gamma-L-Glu)(n) + L-glutamate + ATP = (6S)-5,6,7,8-tetrahydrofolyl-(gamma-L-Glu)(n+1) + ADP + phosphate + H(+)</text>
        <dbReference type="Rhea" id="RHEA:10580"/>
        <dbReference type="Rhea" id="RHEA-COMP:14738"/>
        <dbReference type="Rhea" id="RHEA-COMP:14740"/>
        <dbReference type="ChEBI" id="CHEBI:15378"/>
        <dbReference type="ChEBI" id="CHEBI:29985"/>
        <dbReference type="ChEBI" id="CHEBI:30616"/>
        <dbReference type="ChEBI" id="CHEBI:43474"/>
        <dbReference type="ChEBI" id="CHEBI:141005"/>
        <dbReference type="ChEBI" id="CHEBI:456216"/>
        <dbReference type="EC" id="6.3.2.17"/>
    </reaction>
</comment>
<dbReference type="Proteomes" id="UP000002528">
    <property type="component" value="Chromosome"/>
</dbReference>
<dbReference type="OrthoDB" id="9809356at2"/>
<evidence type="ECO:0000256" key="6">
    <source>
        <dbReference type="ARBA" id="ARBA00013025"/>
    </source>
</evidence>
<evidence type="ECO:0000256" key="11">
    <source>
        <dbReference type="ARBA" id="ARBA00022840"/>
    </source>
</evidence>
<evidence type="ECO:0000313" key="24">
    <source>
        <dbReference type="EMBL" id="AAZ21307.1"/>
    </source>
</evidence>
<evidence type="ECO:0000256" key="2">
    <source>
        <dbReference type="ARBA" id="ARBA00004799"/>
    </source>
</evidence>
<dbReference type="EC" id="6.3.2.17" evidence="6"/>
<feature type="domain" description="Mur ligase C-terminal" evidence="22">
    <location>
        <begin position="307"/>
        <end position="411"/>
    </location>
</feature>
<dbReference type="eggNOG" id="COG0285">
    <property type="taxonomic scope" value="Bacteria"/>
</dbReference>
<evidence type="ECO:0000259" key="22">
    <source>
        <dbReference type="Pfam" id="PF02875"/>
    </source>
</evidence>
<evidence type="ECO:0000313" key="25">
    <source>
        <dbReference type="Proteomes" id="UP000002528"/>
    </source>
</evidence>
<evidence type="ECO:0000256" key="13">
    <source>
        <dbReference type="ARBA" id="ARBA00022909"/>
    </source>
</evidence>